<evidence type="ECO:0000313" key="25">
    <source>
        <dbReference type="WBParaSite" id="TREG1_16130.2"/>
    </source>
</evidence>
<keyword evidence="7 22" id="KW-0732">Signal</keyword>
<dbReference type="GO" id="GO:0005765">
    <property type="term" value="C:lysosomal membrane"/>
    <property type="evidence" value="ECO:0007669"/>
    <property type="project" value="TreeGrafter"/>
</dbReference>
<evidence type="ECO:0000259" key="23">
    <source>
        <dbReference type="Pfam" id="PF01299"/>
    </source>
</evidence>
<dbReference type="WBParaSite" id="TREG1_16130.2">
    <property type="protein sequence ID" value="TREG1_16130.2"/>
    <property type="gene ID" value="TREG1_16130"/>
</dbReference>
<evidence type="ECO:0000256" key="20">
    <source>
        <dbReference type="PROSITE-ProRule" id="PRU00740"/>
    </source>
</evidence>
<evidence type="ECO:0000256" key="1">
    <source>
        <dbReference type="ARBA" id="ARBA00004151"/>
    </source>
</evidence>
<evidence type="ECO:0000256" key="12">
    <source>
        <dbReference type="ARBA" id="ARBA00023180"/>
    </source>
</evidence>
<dbReference type="PROSITE" id="PS51407">
    <property type="entry name" value="LAMP_3"/>
    <property type="match status" value="1"/>
</dbReference>
<reference evidence="24" key="1">
    <citation type="submission" date="2022-06" db="EMBL/GenBank/DDBJ databases">
        <authorList>
            <person name="Berger JAMES D."/>
            <person name="Berger JAMES D."/>
        </authorList>
    </citation>
    <scope>NUCLEOTIDE SEQUENCE [LARGE SCALE GENOMIC DNA]</scope>
</reference>
<dbReference type="Gene3D" id="2.40.160.110">
    <property type="match status" value="1"/>
</dbReference>
<keyword evidence="13" id="KW-0966">Cell projection</keyword>
<evidence type="ECO:0000256" key="4">
    <source>
        <dbReference type="ARBA" id="ARBA00004279"/>
    </source>
</evidence>
<name>A0AA85JDC3_TRIRE</name>
<evidence type="ECO:0000256" key="15">
    <source>
        <dbReference type="ARBA" id="ARBA00029428"/>
    </source>
</evidence>
<feature type="chain" id="PRO_5041668695" description="Lysosome-associated membrane glycoprotein 5" evidence="22">
    <location>
        <begin position="22"/>
        <end position="248"/>
    </location>
</feature>
<dbReference type="PANTHER" id="PTHR11506">
    <property type="entry name" value="LYSOSOME-ASSOCIATED MEMBRANE GLYCOPROTEIN"/>
    <property type="match status" value="1"/>
</dbReference>
<evidence type="ECO:0000256" key="7">
    <source>
        <dbReference type="ARBA" id="ARBA00022729"/>
    </source>
</evidence>
<keyword evidence="9 21" id="KW-1133">Transmembrane helix</keyword>
<dbReference type="PRINTS" id="PR00336">
    <property type="entry name" value="LYSASSOCTDMP"/>
</dbReference>
<keyword evidence="12" id="KW-0325">Glycoprotein</keyword>
<evidence type="ECO:0000256" key="14">
    <source>
        <dbReference type="ARBA" id="ARBA00023329"/>
    </source>
</evidence>
<evidence type="ECO:0000256" key="21">
    <source>
        <dbReference type="SAM" id="Phobius"/>
    </source>
</evidence>
<keyword evidence="8" id="KW-0967">Endosome</keyword>
<dbReference type="GO" id="GO:0005886">
    <property type="term" value="C:plasma membrane"/>
    <property type="evidence" value="ECO:0007669"/>
    <property type="project" value="UniProtKB-SubCell"/>
</dbReference>
<evidence type="ECO:0000256" key="16">
    <source>
        <dbReference type="ARBA" id="ARBA00053950"/>
    </source>
</evidence>
<proteinExistence type="inferred from homology"/>
<keyword evidence="14" id="KW-0968">Cytoplasmic vesicle</keyword>
<feature type="signal peptide" evidence="22">
    <location>
        <begin position="1"/>
        <end position="21"/>
    </location>
</feature>
<feature type="transmembrane region" description="Helical" evidence="21">
    <location>
        <begin position="209"/>
        <end position="231"/>
    </location>
</feature>
<evidence type="ECO:0000256" key="22">
    <source>
        <dbReference type="SAM" id="SignalP"/>
    </source>
</evidence>
<organism evidence="24 25">
    <name type="scientific">Trichobilharzia regenti</name>
    <name type="common">Nasal bird schistosome</name>
    <dbReference type="NCBI Taxonomy" id="157069"/>
    <lineage>
        <taxon>Eukaryota</taxon>
        <taxon>Metazoa</taxon>
        <taxon>Spiralia</taxon>
        <taxon>Lophotrochozoa</taxon>
        <taxon>Platyhelminthes</taxon>
        <taxon>Trematoda</taxon>
        <taxon>Digenea</taxon>
        <taxon>Strigeidida</taxon>
        <taxon>Schistosomatoidea</taxon>
        <taxon>Schistosomatidae</taxon>
        <taxon>Trichobilharzia</taxon>
    </lineage>
</organism>
<evidence type="ECO:0000256" key="2">
    <source>
        <dbReference type="ARBA" id="ARBA00004158"/>
    </source>
</evidence>
<feature type="domain" description="Lysosome-associated membrane glycoprotein 2-like luminal" evidence="23">
    <location>
        <begin position="35"/>
        <end position="186"/>
    </location>
</feature>
<dbReference type="Pfam" id="PF01299">
    <property type="entry name" value="Lamp2-like_luminal"/>
    <property type="match status" value="1"/>
</dbReference>
<evidence type="ECO:0000313" key="24">
    <source>
        <dbReference type="Proteomes" id="UP000050795"/>
    </source>
</evidence>
<keyword evidence="11 20" id="KW-0472">Membrane</keyword>
<comment type="similarity">
    <text evidence="5 20">Belongs to the LAMP family.</text>
</comment>
<sequence length="248" mass="27010">MMVSILPVLIAACLSAYCVSSGSVLATPESLPATFQVHSNSSDICLLIQFHVNLSVVYTKASHPPIHVLINSANRGKFNSTGLCSERKETLQLTWTQNNTVADWSLVFNFSQHDKSNYNLNEISLHFELVNLPGLRNASSNQSLISCPVGSFYSCKAEQNLVLNSSYPSPVTINLAVSQLKVEAFRNGAKPEFNGIMVECALDSGLNKLVPTIIGISLAVMIVIALVIFIVTSQRHRIRGNGGDYQQI</sequence>
<dbReference type="InterPro" id="IPR048528">
    <property type="entry name" value="Lamp2-like_luminal"/>
</dbReference>
<protein>
    <recommendedName>
        <fullName evidence="18">Lysosome-associated membrane glycoprotein 5</fullName>
    </recommendedName>
    <alternativeName>
        <fullName evidence="19">Lysosome-associated membrane protein 5</fullName>
    </alternativeName>
</protein>
<comment type="subcellular location">
    <subcellularLocation>
        <location evidence="4">Cell projection</location>
        <location evidence="4">Dendrite</location>
    </subcellularLocation>
    <subcellularLocation>
        <location evidence="17">Cell projection</location>
        <location evidence="17">Growth cone membrane</location>
        <topology evidence="17">Single-pass type I membrane protein</topology>
    </subcellularLocation>
    <subcellularLocation>
        <location evidence="15">Cytoplasmic vesicle</location>
        <location evidence="15">Secretory vesicle</location>
        <location evidence="15">Synaptic vesicle membrane</location>
        <topology evidence="15">Single-pass type I membrane protein</topology>
    </subcellularLocation>
    <subcellularLocation>
        <location evidence="2">Early endosome membrane</location>
        <topology evidence="2">Single-pass type I membrane protein</topology>
    </subcellularLocation>
    <subcellularLocation>
        <location evidence="1">Endoplasmic reticulum-Golgi intermediate compartment membrane</location>
        <topology evidence="1">Single-pass type I membrane protein</topology>
    </subcellularLocation>
    <subcellularLocation>
        <location evidence="20">Membrane</location>
        <topology evidence="20">Single-pass type I membrane protein</topology>
    </subcellularLocation>
    <subcellularLocation>
        <location evidence="3">Recycling endosome</location>
    </subcellularLocation>
</comment>
<dbReference type="GO" id="GO:0072594">
    <property type="term" value="P:establishment of protein localization to organelle"/>
    <property type="evidence" value="ECO:0007669"/>
    <property type="project" value="TreeGrafter"/>
</dbReference>
<dbReference type="AlphaFoldDB" id="A0AA85JDC3"/>
<evidence type="ECO:0000256" key="10">
    <source>
        <dbReference type="ARBA" id="ARBA00023018"/>
    </source>
</evidence>
<evidence type="ECO:0000256" key="5">
    <source>
        <dbReference type="ARBA" id="ARBA00009644"/>
    </source>
</evidence>
<evidence type="ECO:0000256" key="18">
    <source>
        <dbReference type="ARBA" id="ARBA00074379"/>
    </source>
</evidence>
<dbReference type="PANTHER" id="PTHR11506:SF35">
    <property type="entry name" value="LYSOSOME-ASSOCIATED MEMBRANE GLYCOPROTEIN 5"/>
    <property type="match status" value="1"/>
</dbReference>
<comment type="caution">
    <text evidence="20">Lacks conserved residue(s) required for the propagation of feature annotation.</text>
</comment>
<keyword evidence="10" id="KW-0770">Synapse</keyword>
<evidence type="ECO:0000256" key="8">
    <source>
        <dbReference type="ARBA" id="ARBA00022753"/>
    </source>
</evidence>
<evidence type="ECO:0000256" key="6">
    <source>
        <dbReference type="ARBA" id="ARBA00022692"/>
    </source>
</evidence>
<dbReference type="GO" id="GO:0031902">
    <property type="term" value="C:late endosome membrane"/>
    <property type="evidence" value="ECO:0007669"/>
    <property type="project" value="TreeGrafter"/>
</dbReference>
<dbReference type="Proteomes" id="UP000050795">
    <property type="component" value="Unassembled WGS sequence"/>
</dbReference>
<keyword evidence="24" id="KW-1185">Reference proteome</keyword>
<evidence type="ECO:0000256" key="3">
    <source>
        <dbReference type="ARBA" id="ARBA00004172"/>
    </source>
</evidence>
<evidence type="ECO:0000256" key="17">
    <source>
        <dbReference type="ARBA" id="ARBA00060492"/>
    </source>
</evidence>
<reference evidence="25" key="2">
    <citation type="submission" date="2023-11" db="UniProtKB">
        <authorList>
            <consortium name="WormBaseParasite"/>
        </authorList>
    </citation>
    <scope>IDENTIFICATION</scope>
</reference>
<evidence type="ECO:0000256" key="13">
    <source>
        <dbReference type="ARBA" id="ARBA00023273"/>
    </source>
</evidence>
<keyword evidence="6 20" id="KW-0812">Transmembrane</keyword>
<accession>A0AA85JDC3</accession>
<evidence type="ECO:0000256" key="9">
    <source>
        <dbReference type="ARBA" id="ARBA00022989"/>
    </source>
</evidence>
<dbReference type="InterPro" id="IPR002000">
    <property type="entry name" value="Lysosome-assoc_membr_glycop"/>
</dbReference>
<comment type="function">
    <text evidence="16">Plays a role in short-term synaptic plasticity in a subset of GABAergic neurons in the brain.</text>
</comment>
<evidence type="ECO:0000256" key="11">
    <source>
        <dbReference type="ARBA" id="ARBA00023136"/>
    </source>
</evidence>
<evidence type="ECO:0000256" key="19">
    <source>
        <dbReference type="ARBA" id="ARBA00076257"/>
    </source>
</evidence>